<evidence type="ECO:0000256" key="3">
    <source>
        <dbReference type="ARBA" id="ARBA00022842"/>
    </source>
</evidence>
<sequence length="220" mass="25773">MHFYTYKITNLINGKIYIGVHKTDNLEDNYMGSGKILKRSIAKYGIENFKKDILMYHDSESDMFEMEALIVDQDFVDRKDTYNLKLGGFGGWDHINSDAYVISLRNKKRSATFVNKLNTDAKFNEEFCSKMSKIQKTLWTNPEFKKSALKAWKYDWTGKKHSDETKQKMSIAAKSRTPEQNSQFGKMWIYSLELKQSKRIDKNDPIPEGWNKGRKMFKGL</sequence>
<evidence type="ECO:0000313" key="5">
    <source>
        <dbReference type="EMBL" id="QAU04005.1"/>
    </source>
</evidence>
<dbReference type="SMART" id="SM00465">
    <property type="entry name" value="GIYc"/>
    <property type="match status" value="1"/>
</dbReference>
<feature type="domain" description="GIY-YIG" evidence="4">
    <location>
        <begin position="1"/>
        <end position="84"/>
    </location>
</feature>
<dbReference type="CDD" id="cd10444">
    <property type="entry name" value="GIY-YIG_SegABCDEFG"/>
    <property type="match status" value="1"/>
</dbReference>
<comment type="similarity">
    <text evidence="2">To endonucleases of group I introns of fungi and phage.</text>
</comment>
<dbReference type="InterPro" id="IPR035901">
    <property type="entry name" value="GIY-YIG_endonuc_sf"/>
</dbReference>
<dbReference type="Proteomes" id="UP000289169">
    <property type="component" value="Segment"/>
</dbReference>
<organism evidence="5 6">
    <name type="scientific">Acinetobacter phage Henu6</name>
    <dbReference type="NCBI Taxonomy" id="2500136"/>
    <lineage>
        <taxon>Viruses</taxon>
        <taxon>Duplodnaviria</taxon>
        <taxon>Heunggongvirae</taxon>
        <taxon>Uroviricota</taxon>
        <taxon>Caudoviricetes</taxon>
        <taxon>Pantevenvirales</taxon>
        <taxon>Straboviridae</taxon>
        <taxon>Twarogvirinae</taxon>
        <taxon>Zedzedvirus</taxon>
        <taxon>Zedzedvirus zz1</taxon>
    </lineage>
</organism>
<accession>A0A410T5I0</accession>
<dbReference type="EMBL" id="MK240351">
    <property type="protein sequence ID" value="QAU04005.1"/>
    <property type="molecule type" value="Genomic_DNA"/>
</dbReference>
<keyword evidence="5" id="KW-0540">Nuclease</keyword>
<dbReference type="GO" id="GO:0004519">
    <property type="term" value="F:endonuclease activity"/>
    <property type="evidence" value="ECO:0007669"/>
    <property type="project" value="UniProtKB-KW"/>
</dbReference>
<name>A0A410T5I0_9CAUD</name>
<dbReference type="SUPFAM" id="SSF64496">
    <property type="entry name" value="DNA-binding domain of intron-encoded endonucleases"/>
    <property type="match status" value="1"/>
</dbReference>
<dbReference type="InterPro" id="IPR000305">
    <property type="entry name" value="GIY-YIG_endonuc"/>
</dbReference>
<reference evidence="5 6" key="1">
    <citation type="submission" date="2018-11" db="EMBL/GenBank/DDBJ databases">
        <authorList>
            <person name="Teng T."/>
        </authorList>
    </citation>
    <scope>NUCLEOTIDE SEQUENCE [LARGE SCALE GENOMIC DNA]</scope>
</reference>
<evidence type="ECO:0000256" key="2">
    <source>
        <dbReference type="ARBA" id="ARBA00010045"/>
    </source>
</evidence>
<dbReference type="SUPFAM" id="SSF82771">
    <property type="entry name" value="GIY-YIG endonuclease"/>
    <property type="match status" value="1"/>
</dbReference>
<comment type="cofactor">
    <cofactor evidence="1">
        <name>Mg(2+)</name>
        <dbReference type="ChEBI" id="CHEBI:18420"/>
    </cofactor>
</comment>
<dbReference type="SMART" id="SM00496">
    <property type="entry name" value="IENR2"/>
    <property type="match status" value="1"/>
</dbReference>
<protein>
    <submittedName>
        <fullName evidence="5">Putative Seg-like homing endonuclease GIY-YIG family</fullName>
    </submittedName>
</protein>
<dbReference type="GO" id="GO:0003677">
    <property type="term" value="F:DNA binding"/>
    <property type="evidence" value="ECO:0007669"/>
    <property type="project" value="InterPro"/>
</dbReference>
<dbReference type="InterPro" id="IPR003611">
    <property type="entry name" value="NUMOD3"/>
</dbReference>
<proteinExistence type="predicted"/>
<keyword evidence="3" id="KW-0460">Magnesium</keyword>
<evidence type="ECO:0000259" key="4">
    <source>
        <dbReference type="PROSITE" id="PS50164"/>
    </source>
</evidence>
<dbReference type="Gene3D" id="3.40.1440.10">
    <property type="entry name" value="GIY-YIG endonuclease"/>
    <property type="match status" value="1"/>
</dbReference>
<gene>
    <name evidence="5" type="ORF">Henu6_gp202</name>
</gene>
<dbReference type="PROSITE" id="PS50164">
    <property type="entry name" value="GIY_YIG"/>
    <property type="match status" value="1"/>
</dbReference>
<keyword evidence="5" id="KW-0255">Endonuclease</keyword>
<evidence type="ECO:0000313" key="6">
    <source>
        <dbReference type="Proteomes" id="UP000289169"/>
    </source>
</evidence>
<keyword evidence="5" id="KW-0378">Hydrolase</keyword>
<evidence type="ECO:0000256" key="1">
    <source>
        <dbReference type="ARBA" id="ARBA00001946"/>
    </source>
</evidence>
<dbReference type="Pfam" id="PF07460">
    <property type="entry name" value="NUMOD3"/>
    <property type="match status" value="1"/>
</dbReference>